<feature type="domain" description="UspA" evidence="2">
    <location>
        <begin position="5"/>
        <end position="130"/>
    </location>
</feature>
<dbReference type="Gene3D" id="3.40.50.620">
    <property type="entry name" value="HUPs"/>
    <property type="match status" value="2"/>
</dbReference>
<comment type="caution">
    <text evidence="3">The sequence shown here is derived from an EMBL/GenBank/DDBJ whole genome shotgun (WGS) entry which is preliminary data.</text>
</comment>
<dbReference type="Pfam" id="PF00582">
    <property type="entry name" value="Usp"/>
    <property type="match status" value="2"/>
</dbReference>
<organism evidence="3 4">
    <name type="scientific">Algivirga pacifica</name>
    <dbReference type="NCBI Taxonomy" id="1162670"/>
    <lineage>
        <taxon>Bacteria</taxon>
        <taxon>Pseudomonadati</taxon>
        <taxon>Bacteroidota</taxon>
        <taxon>Cytophagia</taxon>
        <taxon>Cytophagales</taxon>
        <taxon>Flammeovirgaceae</taxon>
        <taxon>Algivirga</taxon>
    </lineage>
</organism>
<dbReference type="CDD" id="cd00293">
    <property type="entry name" value="USP-like"/>
    <property type="match status" value="2"/>
</dbReference>
<dbReference type="SUPFAM" id="SSF52402">
    <property type="entry name" value="Adenine nucleotide alpha hydrolases-like"/>
    <property type="match status" value="2"/>
</dbReference>
<dbReference type="InterPro" id="IPR014729">
    <property type="entry name" value="Rossmann-like_a/b/a_fold"/>
</dbReference>
<dbReference type="PANTHER" id="PTHR46268:SF6">
    <property type="entry name" value="UNIVERSAL STRESS PROTEIN UP12"/>
    <property type="match status" value="1"/>
</dbReference>
<reference evidence="4" key="1">
    <citation type="journal article" date="2019" name="Int. J. Syst. Evol. Microbiol.">
        <title>The Global Catalogue of Microorganisms (GCM) 10K type strain sequencing project: providing services to taxonomists for standard genome sequencing and annotation.</title>
        <authorList>
            <consortium name="The Broad Institute Genomics Platform"/>
            <consortium name="The Broad Institute Genome Sequencing Center for Infectious Disease"/>
            <person name="Wu L."/>
            <person name="Ma J."/>
        </authorList>
    </citation>
    <scope>NUCLEOTIDE SEQUENCE [LARGE SCALE GENOMIC DNA]</scope>
    <source>
        <strain evidence="4">JCM 18326</strain>
    </source>
</reference>
<evidence type="ECO:0000313" key="4">
    <source>
        <dbReference type="Proteomes" id="UP001500298"/>
    </source>
</evidence>
<feature type="domain" description="UspA" evidence="2">
    <location>
        <begin position="141"/>
        <end position="283"/>
    </location>
</feature>
<name>A0ABP9CXF4_9BACT</name>
<dbReference type="InterPro" id="IPR006016">
    <property type="entry name" value="UspA"/>
</dbReference>
<gene>
    <name evidence="3" type="ORF">GCM10023331_02780</name>
</gene>
<evidence type="ECO:0000313" key="3">
    <source>
        <dbReference type="EMBL" id="GAA4821842.1"/>
    </source>
</evidence>
<proteinExistence type="inferred from homology"/>
<dbReference type="Proteomes" id="UP001500298">
    <property type="component" value="Unassembled WGS sequence"/>
</dbReference>
<protein>
    <recommendedName>
        <fullName evidence="2">UspA domain-containing protein</fullName>
    </recommendedName>
</protein>
<evidence type="ECO:0000256" key="1">
    <source>
        <dbReference type="ARBA" id="ARBA00008791"/>
    </source>
</evidence>
<comment type="similarity">
    <text evidence="1">Belongs to the universal stress protein A family.</text>
</comment>
<accession>A0ABP9CXF4</accession>
<dbReference type="PANTHER" id="PTHR46268">
    <property type="entry name" value="STRESS RESPONSE PROTEIN NHAX"/>
    <property type="match status" value="1"/>
</dbReference>
<dbReference type="PRINTS" id="PR01438">
    <property type="entry name" value="UNVRSLSTRESS"/>
</dbReference>
<sequence length="298" mass="33243">MNELQTILVALDLSEMDLNLIRYTLRISKSMDIKKIILLHVASENSLKRSKKQHDKILQQMKDTVAQASENAADHYAIAYEITEGEPVAQIQRVSKEQSCDIIVIGKKKIGDGTGTKARRLTRRSLCSVLTLTEVPASGVNKILLPIDFYEMSQRALKSAINFCRKSNASLTCLHITKLPTGYHTSGKSPEEYANILKEHAEKRFQNLLKTMDAEDLSIDFRVHFDQTNSKGAKIIFNIALVEDADIIVMGSRGRSTIAATLLGSTTEKLLVNNISIPTLVIKNKEKNLGFFEALLKI</sequence>
<evidence type="ECO:0000259" key="2">
    <source>
        <dbReference type="Pfam" id="PF00582"/>
    </source>
</evidence>
<dbReference type="RefSeq" id="WP_345368627.1">
    <property type="nucleotide sequence ID" value="NZ_BAABJX010000005.1"/>
</dbReference>
<keyword evidence="4" id="KW-1185">Reference proteome</keyword>
<dbReference type="EMBL" id="BAABJX010000005">
    <property type="protein sequence ID" value="GAA4821842.1"/>
    <property type="molecule type" value="Genomic_DNA"/>
</dbReference>
<dbReference type="InterPro" id="IPR006015">
    <property type="entry name" value="Universal_stress_UspA"/>
</dbReference>